<keyword evidence="5" id="KW-1185">Reference proteome</keyword>
<dbReference type="SUPFAM" id="SSF52540">
    <property type="entry name" value="P-loop containing nucleoside triphosphate hydrolases"/>
    <property type="match status" value="1"/>
</dbReference>
<sequence>MLRHPVARSYSIYLEVLKHYQNDSGTGQVNRSFEEFLFPERFPERAPRAKVFARFDAHLPDDPGLFLDGSDYALQAGEYLRHFPRDQVRFILFEEYVKDTVEHLASVLEFLGLDPYEAEIATAHEARNTSSDHFSRTAQQQQVADFKRRFVPAWVNDALPESWRARLRQALLSVNRATGVKAVLPPAMTVETRAELTAHFASRYEDIEQLTGLDLTPWREIDMRAG</sequence>
<dbReference type="STRING" id="571298.SAMN04488026_106018"/>
<dbReference type="EMBL" id="FNEK01000060">
    <property type="protein sequence ID" value="SDK93538.1"/>
    <property type="molecule type" value="Genomic_DNA"/>
</dbReference>
<evidence type="ECO:0000256" key="2">
    <source>
        <dbReference type="ARBA" id="ARBA00023180"/>
    </source>
</evidence>
<dbReference type="GO" id="GO:0008146">
    <property type="term" value="F:sulfotransferase activity"/>
    <property type="evidence" value="ECO:0007669"/>
    <property type="project" value="InterPro"/>
</dbReference>
<gene>
    <name evidence="4" type="ORF">SAMN04488026_106018</name>
</gene>
<feature type="domain" description="Sulfotransferase" evidence="3">
    <location>
        <begin position="69"/>
        <end position="136"/>
    </location>
</feature>
<dbReference type="AlphaFoldDB" id="A0A1G9FYT1"/>
<dbReference type="Proteomes" id="UP000199382">
    <property type="component" value="Unassembled WGS sequence"/>
</dbReference>
<keyword evidence="2" id="KW-0325">Glycoprotein</keyword>
<accession>A0A1G9FYT1</accession>
<dbReference type="InterPro" id="IPR037359">
    <property type="entry name" value="NST/OST"/>
</dbReference>
<evidence type="ECO:0000259" key="3">
    <source>
        <dbReference type="Pfam" id="PF00685"/>
    </source>
</evidence>
<reference evidence="4 5" key="1">
    <citation type="submission" date="2016-10" db="EMBL/GenBank/DDBJ databases">
        <authorList>
            <person name="de Groot N.N."/>
        </authorList>
    </citation>
    <scope>NUCLEOTIDE SEQUENCE [LARGE SCALE GENOMIC DNA]</scope>
    <source>
        <strain evidence="4 5">DSM 25294</strain>
    </source>
</reference>
<dbReference type="PANTHER" id="PTHR10605">
    <property type="entry name" value="HEPARAN SULFATE SULFOTRANSFERASE"/>
    <property type="match status" value="1"/>
</dbReference>
<dbReference type="Gene3D" id="3.40.50.300">
    <property type="entry name" value="P-loop containing nucleotide triphosphate hydrolases"/>
    <property type="match status" value="1"/>
</dbReference>
<name>A0A1G9FYT1_9RHOB</name>
<evidence type="ECO:0000313" key="5">
    <source>
        <dbReference type="Proteomes" id="UP000199382"/>
    </source>
</evidence>
<organism evidence="4 5">
    <name type="scientific">Aliiruegeria lutimaris</name>
    <dbReference type="NCBI Taxonomy" id="571298"/>
    <lineage>
        <taxon>Bacteria</taxon>
        <taxon>Pseudomonadati</taxon>
        <taxon>Pseudomonadota</taxon>
        <taxon>Alphaproteobacteria</taxon>
        <taxon>Rhodobacterales</taxon>
        <taxon>Roseobacteraceae</taxon>
        <taxon>Aliiruegeria</taxon>
    </lineage>
</organism>
<proteinExistence type="predicted"/>
<dbReference type="OrthoDB" id="981508at2"/>
<dbReference type="PANTHER" id="PTHR10605:SF56">
    <property type="entry name" value="BIFUNCTIONAL HEPARAN SULFATE N-DEACETYLASE_N-SULFOTRANSFERASE"/>
    <property type="match status" value="1"/>
</dbReference>
<keyword evidence="1 4" id="KW-0808">Transferase</keyword>
<dbReference type="InterPro" id="IPR000863">
    <property type="entry name" value="Sulfotransferase_dom"/>
</dbReference>
<evidence type="ECO:0000256" key="1">
    <source>
        <dbReference type="ARBA" id="ARBA00022679"/>
    </source>
</evidence>
<evidence type="ECO:0000313" key="4">
    <source>
        <dbReference type="EMBL" id="SDK93538.1"/>
    </source>
</evidence>
<protein>
    <submittedName>
        <fullName evidence="4">Sulfotransferase domain-containing protein</fullName>
    </submittedName>
</protein>
<dbReference type="Pfam" id="PF00685">
    <property type="entry name" value="Sulfotransfer_1"/>
    <property type="match status" value="1"/>
</dbReference>
<dbReference type="InterPro" id="IPR027417">
    <property type="entry name" value="P-loop_NTPase"/>
</dbReference>